<dbReference type="InterPro" id="IPR013078">
    <property type="entry name" value="His_Pase_superF_clade-1"/>
</dbReference>
<dbReference type="KEGG" id="ibu:IB211_01515"/>
<dbReference type="Proteomes" id="UP000245778">
    <property type="component" value="Unassembled WGS sequence"/>
</dbReference>
<dbReference type="PANTHER" id="PTHR48100">
    <property type="entry name" value="BROAD-SPECIFICITY PHOSPHATASE YOR283W-RELATED"/>
    <property type="match status" value="1"/>
</dbReference>
<dbReference type="GeneID" id="93229395"/>
<organism evidence="1 3">
    <name type="scientific">Intestinimonas butyriciproducens</name>
    <dbReference type="NCBI Taxonomy" id="1297617"/>
    <lineage>
        <taxon>Bacteria</taxon>
        <taxon>Bacillati</taxon>
        <taxon>Bacillota</taxon>
        <taxon>Clostridia</taxon>
        <taxon>Eubacteriales</taxon>
        <taxon>Intestinimonas</taxon>
    </lineage>
</organism>
<proteinExistence type="predicted"/>
<reference evidence="2 4" key="3">
    <citation type="submission" date="2018-04" db="EMBL/GenBank/DDBJ databases">
        <title>Genomic Encyclopedia of Type Strains, Phase IV (KMG-IV): sequencing the most valuable type-strain genomes for metagenomic binning, comparative biology and taxonomic classification.</title>
        <authorList>
            <person name="Goeker M."/>
        </authorList>
    </citation>
    <scope>NUCLEOTIDE SEQUENCE [LARGE SCALE GENOMIC DNA]</scope>
    <source>
        <strain evidence="2 4">DSM 26588</strain>
    </source>
</reference>
<keyword evidence="3" id="KW-1185">Reference proteome</keyword>
<protein>
    <submittedName>
        <fullName evidence="2">Alpha-ribazole phosphatase</fullName>
    </submittedName>
    <submittedName>
        <fullName evidence="1">Putative phosphoglycerate mutase family protein</fullName>
    </submittedName>
</protein>
<dbReference type="Pfam" id="PF00300">
    <property type="entry name" value="His_Phos_1"/>
    <property type="match status" value="1"/>
</dbReference>
<dbReference type="EMBL" id="QEKK01000002">
    <property type="protein sequence ID" value="PVY59282.1"/>
    <property type="molecule type" value="Genomic_DNA"/>
</dbReference>
<evidence type="ECO:0000313" key="2">
    <source>
        <dbReference type="EMBL" id="PVY59282.1"/>
    </source>
</evidence>
<name>A0A0S2W3M3_9FIRM</name>
<dbReference type="InterPro" id="IPR050275">
    <property type="entry name" value="PGM_Phosphatase"/>
</dbReference>
<reference evidence="1 3" key="1">
    <citation type="journal article" date="2015" name="Nat. Commun.">
        <title>Production of butyrate from lysine and the Amadori product fructoselysine by a human gut commensal.</title>
        <authorList>
            <person name="Bui T.P."/>
            <person name="Ritari J."/>
            <person name="Boeren S."/>
            <person name="de Waard P."/>
            <person name="Plugge C.M."/>
            <person name="de Vos W.M."/>
        </authorList>
    </citation>
    <scope>NUCLEOTIDE SEQUENCE [LARGE SCALE GENOMIC DNA]</scope>
    <source>
        <strain evidence="1 3">AF211</strain>
    </source>
</reference>
<sequence length="194" mass="21846">MEVILVRHSVTQGNKEKRFVGRLDVPLAPEGETLARETAPLLPTVEHLYISPMLRCRRTAELLWPGVEHTVVDDLRETDFGPFEGKNHEELKNDPLYQRWLAGEMAVGEPAEDCARRGSRALGRLADDAAARGYERIGVVSHGGLLMGMLTLHGRPSRERFYDWYPQNCGGYRAELCRDPLRLDILGTVGRVRA</sequence>
<evidence type="ECO:0000313" key="3">
    <source>
        <dbReference type="Proteomes" id="UP000064844"/>
    </source>
</evidence>
<reference evidence="3" key="2">
    <citation type="submission" date="2015-04" db="EMBL/GenBank/DDBJ databases">
        <title>A butyrogenic pathway from the amino acid lysine in a human gut commensal.</title>
        <authorList>
            <person name="de Vos W.M."/>
            <person name="Bui N.T.P."/>
            <person name="Plugge C.M."/>
            <person name="Ritari J."/>
        </authorList>
    </citation>
    <scope>NUCLEOTIDE SEQUENCE [LARGE SCALE GENOMIC DNA]</scope>
    <source>
        <strain evidence="3">AF211</strain>
    </source>
</reference>
<evidence type="ECO:0000313" key="1">
    <source>
        <dbReference type="EMBL" id="ALP93907.1"/>
    </source>
</evidence>
<dbReference type="GO" id="GO:0016791">
    <property type="term" value="F:phosphatase activity"/>
    <property type="evidence" value="ECO:0007669"/>
    <property type="project" value="TreeGrafter"/>
</dbReference>
<dbReference type="CDD" id="cd07067">
    <property type="entry name" value="HP_PGM_like"/>
    <property type="match status" value="1"/>
</dbReference>
<dbReference type="eggNOG" id="COG0406">
    <property type="taxonomic scope" value="Bacteria"/>
</dbReference>
<dbReference type="InterPro" id="IPR029033">
    <property type="entry name" value="His_PPase_superfam"/>
</dbReference>
<dbReference type="STRING" id="1297617.IB211_01515"/>
<dbReference type="Proteomes" id="UP000064844">
    <property type="component" value="Chromosome"/>
</dbReference>
<gene>
    <name evidence="2" type="ORF">C7373_102265</name>
    <name evidence="1" type="ORF">IB211_01515</name>
</gene>
<evidence type="ECO:0000313" key="4">
    <source>
        <dbReference type="Proteomes" id="UP000245778"/>
    </source>
</evidence>
<dbReference type="SMART" id="SM00855">
    <property type="entry name" value="PGAM"/>
    <property type="match status" value="1"/>
</dbReference>
<dbReference type="EMBL" id="CP011307">
    <property type="protein sequence ID" value="ALP93907.1"/>
    <property type="molecule type" value="Genomic_DNA"/>
</dbReference>
<dbReference type="SUPFAM" id="SSF53254">
    <property type="entry name" value="Phosphoglycerate mutase-like"/>
    <property type="match status" value="1"/>
</dbReference>
<dbReference type="AlphaFoldDB" id="A0A0S2W3M3"/>
<dbReference type="OrthoDB" id="9783269at2"/>
<accession>A0A0S2W3M3</accession>
<dbReference type="Gene3D" id="3.40.50.1240">
    <property type="entry name" value="Phosphoglycerate mutase-like"/>
    <property type="match status" value="1"/>
</dbReference>
<dbReference type="RefSeq" id="WP_058117634.1">
    <property type="nucleotide sequence ID" value="NZ_CAMREZ010000002.1"/>
</dbReference>